<keyword evidence="2" id="KW-0812">Transmembrane</keyword>
<sequence length="191" mass="20508">MNGHENSGNKHRHKKDRDHHYHALQGNHHSESHDVQGRMSREGDFHASSDMAERHEEAAVESHVDGGSYGADVMERTGGGSVIPGGMAAFNEEIGADFAYGMPVTGKDEGVRKHSSEVEEDRTASGSAVGWVALVFAIASWLIWPMLMGITSVVLGFIAYRQGAKGLGGWSIALGLVAIVIRMIAAPLFAM</sequence>
<protein>
    <recommendedName>
        <fullName evidence="5">DUF4190 domain-containing protein</fullName>
    </recommendedName>
</protein>
<dbReference type="STRING" id="1844972.A7K91_23500"/>
<feature type="region of interest" description="Disordered" evidence="1">
    <location>
        <begin position="27"/>
        <end position="54"/>
    </location>
</feature>
<dbReference type="PANTHER" id="PTHR40040">
    <property type="entry name" value="SMALL HYDROPHOBIC PROTEIN-RELATED"/>
    <property type="match status" value="1"/>
</dbReference>
<dbReference type="EMBL" id="LYPA01000075">
    <property type="protein sequence ID" value="OBR63074.1"/>
    <property type="molecule type" value="Genomic_DNA"/>
</dbReference>
<evidence type="ECO:0000256" key="1">
    <source>
        <dbReference type="SAM" id="MobiDB-lite"/>
    </source>
</evidence>
<name>A0A1A5YBV5_9BACL</name>
<reference evidence="3 4" key="1">
    <citation type="submission" date="2016-05" db="EMBL/GenBank/DDBJ databases">
        <title>Paenibacillus oryzae. sp. nov., isolated from the rice root.</title>
        <authorList>
            <person name="Zhang J."/>
            <person name="Zhang X."/>
        </authorList>
    </citation>
    <scope>NUCLEOTIDE SEQUENCE [LARGE SCALE GENOMIC DNA]</scope>
    <source>
        <strain evidence="3 4">1DrF-4</strain>
    </source>
</reference>
<dbReference type="AlphaFoldDB" id="A0A1A5YBV5"/>
<keyword evidence="2" id="KW-1133">Transmembrane helix</keyword>
<keyword evidence="2" id="KW-0472">Membrane</keyword>
<accession>A0A1A5YBV5</accession>
<proteinExistence type="predicted"/>
<feature type="transmembrane region" description="Helical" evidence="2">
    <location>
        <begin position="167"/>
        <end position="190"/>
    </location>
</feature>
<dbReference type="Proteomes" id="UP000092024">
    <property type="component" value="Unassembled WGS sequence"/>
</dbReference>
<dbReference type="InterPro" id="IPR055338">
    <property type="entry name" value="YqfX-like"/>
</dbReference>
<comment type="caution">
    <text evidence="3">The sequence shown here is derived from an EMBL/GenBank/DDBJ whole genome shotgun (WGS) entry which is preliminary data.</text>
</comment>
<evidence type="ECO:0000313" key="4">
    <source>
        <dbReference type="Proteomes" id="UP000092024"/>
    </source>
</evidence>
<keyword evidence="4" id="KW-1185">Reference proteome</keyword>
<dbReference type="RefSeq" id="WP_068686652.1">
    <property type="nucleotide sequence ID" value="NZ_LYPA01000075.1"/>
</dbReference>
<feature type="transmembrane region" description="Helical" evidence="2">
    <location>
        <begin position="131"/>
        <end position="160"/>
    </location>
</feature>
<evidence type="ECO:0000256" key="2">
    <source>
        <dbReference type="SAM" id="Phobius"/>
    </source>
</evidence>
<gene>
    <name evidence="3" type="ORF">A7K91_23500</name>
</gene>
<evidence type="ECO:0000313" key="3">
    <source>
        <dbReference type="EMBL" id="OBR63074.1"/>
    </source>
</evidence>
<feature type="compositionally biased region" description="Basic and acidic residues" evidence="1">
    <location>
        <begin position="28"/>
        <end position="54"/>
    </location>
</feature>
<dbReference type="PANTHER" id="PTHR40040:SF1">
    <property type="entry name" value="MEMBRANE PROTEIN"/>
    <property type="match status" value="1"/>
</dbReference>
<dbReference type="OrthoDB" id="1754157at2"/>
<organism evidence="3 4">
    <name type="scientific">Paenibacillus oryzae</name>
    <dbReference type="NCBI Taxonomy" id="1844972"/>
    <lineage>
        <taxon>Bacteria</taxon>
        <taxon>Bacillati</taxon>
        <taxon>Bacillota</taxon>
        <taxon>Bacilli</taxon>
        <taxon>Bacillales</taxon>
        <taxon>Paenibacillaceae</taxon>
        <taxon>Paenibacillus</taxon>
    </lineage>
</organism>
<evidence type="ECO:0008006" key="5">
    <source>
        <dbReference type="Google" id="ProtNLM"/>
    </source>
</evidence>